<keyword evidence="1" id="KW-0472">Membrane</keyword>
<name>A0A9E7GB78_9LILI</name>
<feature type="transmembrane region" description="Helical" evidence="1">
    <location>
        <begin position="40"/>
        <end position="65"/>
    </location>
</feature>
<keyword evidence="3" id="KW-1185">Reference proteome</keyword>
<accession>A0A9E7GB78</accession>
<dbReference type="Proteomes" id="UP001055439">
    <property type="component" value="Chromosome 6"/>
</dbReference>
<reference evidence="2" key="1">
    <citation type="submission" date="2022-05" db="EMBL/GenBank/DDBJ databases">
        <title>The Musa troglodytarum L. genome provides insights into the mechanism of non-climacteric behaviour and enrichment of carotenoids.</title>
        <authorList>
            <person name="Wang J."/>
        </authorList>
    </citation>
    <scope>NUCLEOTIDE SEQUENCE</scope>
    <source>
        <tissue evidence="2">Leaf</tissue>
    </source>
</reference>
<evidence type="ECO:0000313" key="3">
    <source>
        <dbReference type="Proteomes" id="UP001055439"/>
    </source>
</evidence>
<protein>
    <submittedName>
        <fullName evidence="2">Uncharacterized protein</fullName>
    </submittedName>
</protein>
<evidence type="ECO:0000256" key="1">
    <source>
        <dbReference type="SAM" id="Phobius"/>
    </source>
</evidence>
<dbReference type="EMBL" id="CP097508">
    <property type="protein sequence ID" value="URE12029.1"/>
    <property type="molecule type" value="Genomic_DNA"/>
</dbReference>
<proteinExistence type="predicted"/>
<organism evidence="2 3">
    <name type="scientific">Musa troglodytarum</name>
    <name type="common">fe'i banana</name>
    <dbReference type="NCBI Taxonomy" id="320322"/>
    <lineage>
        <taxon>Eukaryota</taxon>
        <taxon>Viridiplantae</taxon>
        <taxon>Streptophyta</taxon>
        <taxon>Embryophyta</taxon>
        <taxon>Tracheophyta</taxon>
        <taxon>Spermatophyta</taxon>
        <taxon>Magnoliopsida</taxon>
        <taxon>Liliopsida</taxon>
        <taxon>Zingiberales</taxon>
        <taxon>Musaceae</taxon>
        <taxon>Musa</taxon>
    </lineage>
</organism>
<dbReference type="AlphaFoldDB" id="A0A9E7GB78"/>
<keyword evidence="1" id="KW-1133">Transmembrane helix</keyword>
<keyword evidence="1" id="KW-0812">Transmembrane</keyword>
<evidence type="ECO:0000313" key="2">
    <source>
        <dbReference type="EMBL" id="URE12029.1"/>
    </source>
</evidence>
<sequence>MERAHDAPSGGWCLNTAHTHHSRKHPTLRAARSGSVAPPLFLTIAPLCPLALRVWFTVLVSIAWIGRGY</sequence>
<gene>
    <name evidence="2" type="ORF">MUK42_36559</name>
</gene>